<organism evidence="2 3">
    <name type="scientific">Pectobacterium punjabense</name>
    <dbReference type="NCBI Taxonomy" id="2108399"/>
    <lineage>
        <taxon>Bacteria</taxon>
        <taxon>Pseudomonadati</taxon>
        <taxon>Pseudomonadota</taxon>
        <taxon>Gammaproteobacteria</taxon>
        <taxon>Enterobacterales</taxon>
        <taxon>Pectobacteriaceae</taxon>
        <taxon>Pectobacterium</taxon>
    </lineage>
</organism>
<keyword evidence="1" id="KW-0812">Transmembrane</keyword>
<dbReference type="Proteomes" id="UP000502681">
    <property type="component" value="Chromosome"/>
</dbReference>
<dbReference type="RefSeq" id="WP_107169260.1">
    <property type="nucleotide sequence ID" value="NZ_CP038498.1"/>
</dbReference>
<keyword evidence="1" id="KW-0472">Membrane</keyword>
<dbReference type="GeneID" id="90765414"/>
<evidence type="ECO:0000256" key="1">
    <source>
        <dbReference type="SAM" id="Phobius"/>
    </source>
</evidence>
<sequence>MSENLSASQKKIKNEIVLRAIGYGAGIALLIAGAVYFIFAIEPMFARIGLSLIVFTASFFIATKVTIYFLSGDYQCEACNATYSIELLDTEEIFLSAIPRSAIKNGGRVTSGDREGKHIVIHENWTEEKYDVTRKYRCVVCGDAYQEQGVETRKTSFSSTKTYR</sequence>
<dbReference type="EMBL" id="CP038498">
    <property type="protein sequence ID" value="QJA22186.1"/>
    <property type="molecule type" value="Genomic_DNA"/>
</dbReference>
<evidence type="ECO:0000313" key="3">
    <source>
        <dbReference type="Proteomes" id="UP000502681"/>
    </source>
</evidence>
<name>A0ABX6L7G4_9GAMM</name>
<accession>A0ABX6L7G4</accession>
<proteinExistence type="predicted"/>
<protein>
    <submittedName>
        <fullName evidence="2">Uncharacterized protein</fullName>
    </submittedName>
</protein>
<feature type="transmembrane region" description="Helical" evidence="1">
    <location>
        <begin position="20"/>
        <end position="41"/>
    </location>
</feature>
<feature type="transmembrane region" description="Helical" evidence="1">
    <location>
        <begin position="48"/>
        <end position="70"/>
    </location>
</feature>
<evidence type="ECO:0000313" key="2">
    <source>
        <dbReference type="EMBL" id="QJA22186.1"/>
    </source>
</evidence>
<keyword evidence="3" id="KW-1185">Reference proteome</keyword>
<reference evidence="2 3" key="1">
    <citation type="submission" date="2019-04" db="EMBL/GenBank/DDBJ databases">
        <title>Whole Genome Sequencing of Pectobacterium punjabense SS95.</title>
        <authorList>
            <person name="Sarfraz S."/>
            <person name="Oulghazi S."/>
            <person name="Roques C."/>
            <person name="Vandecasteele C."/>
            <person name="Faure D."/>
        </authorList>
    </citation>
    <scope>NUCLEOTIDE SEQUENCE [LARGE SCALE GENOMIC DNA]</scope>
    <source>
        <strain evidence="2 3">SS95</strain>
    </source>
</reference>
<keyword evidence="1" id="KW-1133">Transmembrane helix</keyword>
<gene>
    <name evidence="2" type="ORF">E2566_20865</name>
</gene>